<dbReference type="GeneID" id="6094324"/>
<dbReference type="Pfam" id="PF02150">
    <property type="entry name" value="Zn_ribbon_RPB9"/>
    <property type="match status" value="1"/>
</dbReference>
<dbReference type="GO" id="GO:0006351">
    <property type="term" value="P:DNA-templated transcription"/>
    <property type="evidence" value="ECO:0007669"/>
    <property type="project" value="InterPro"/>
</dbReference>
<evidence type="ECO:0000256" key="6">
    <source>
        <dbReference type="PIRSR" id="PIRSR005586-1"/>
    </source>
</evidence>
<feature type="binding site" evidence="6">
    <location>
        <position position="26"/>
    </location>
    <ligand>
        <name>Zn(2+)</name>
        <dbReference type="ChEBI" id="CHEBI:29105"/>
        <label>1</label>
    </ligand>
</feature>
<feature type="binding site" evidence="6">
    <location>
        <position position="97"/>
    </location>
    <ligand>
        <name>Zn(2+)</name>
        <dbReference type="ChEBI" id="CHEBI:29105"/>
        <label>2</label>
    </ligand>
</feature>
<dbReference type="InterPro" id="IPR001529">
    <property type="entry name" value="Zn_ribbon_RPB9"/>
</dbReference>
<dbReference type="SMART" id="SM00440">
    <property type="entry name" value="ZnF_C2C2"/>
    <property type="match status" value="1"/>
</dbReference>
<feature type="binding site" evidence="6">
    <location>
        <position position="3"/>
    </location>
    <ligand>
        <name>Zn(2+)</name>
        <dbReference type="ChEBI" id="CHEBI:29105"/>
        <label>1</label>
    </ligand>
</feature>
<dbReference type="GO" id="GO:0003676">
    <property type="term" value="F:nucleic acid binding"/>
    <property type="evidence" value="ECO:0007669"/>
    <property type="project" value="InterPro"/>
</dbReference>
<dbReference type="InterPro" id="IPR006288">
    <property type="entry name" value="TFS"/>
</dbReference>
<dbReference type="PROSITE" id="PS51133">
    <property type="entry name" value="ZF_TFIIS_2"/>
    <property type="match status" value="1"/>
</dbReference>
<evidence type="ECO:0000256" key="1">
    <source>
        <dbReference type="ARBA" id="ARBA00022723"/>
    </source>
</evidence>
<dbReference type="CDD" id="cd10511">
    <property type="entry name" value="Zn-ribbon_TFS"/>
    <property type="match status" value="1"/>
</dbReference>
<dbReference type="Pfam" id="PF01096">
    <property type="entry name" value="Zn_ribbon_TFIIS"/>
    <property type="match status" value="1"/>
</dbReference>
<comment type="similarity">
    <text evidence="5 8">Belongs to the archaeal rpoM/eukaryotic RPA12/RPB9/RPC11 RNA polymerase family.</text>
</comment>
<feature type="binding site" evidence="6">
    <location>
        <position position="69"/>
    </location>
    <ligand>
        <name>Zn(2+)</name>
        <dbReference type="ChEBI" id="CHEBI:29105"/>
        <label>2</label>
    </ligand>
</feature>
<keyword evidence="3 6" id="KW-0862">Zinc</keyword>
<accession>A0A3R9PS19</accession>
<reference evidence="10 11" key="1">
    <citation type="submission" date="2018-10" db="EMBL/GenBank/DDBJ databases">
        <title>Co-occurring genomic capacity for anaerobic methane metabolism and dissimilatory sulfite reduction discovered in the Korarchaeota.</title>
        <authorList>
            <person name="Mckay L.J."/>
            <person name="Dlakic M."/>
            <person name="Fields M.W."/>
            <person name="Delmont T.O."/>
            <person name="Eren A.M."/>
            <person name="Jay Z.J."/>
            <person name="Klingelsmith K.B."/>
            <person name="Rusch D.B."/>
            <person name="Inskeep W.P."/>
        </authorList>
    </citation>
    <scope>NUCLEOTIDE SEQUENCE [LARGE SCALE GENOMIC DNA]</scope>
    <source>
        <strain evidence="10 11">WS</strain>
    </source>
</reference>
<feature type="binding site" evidence="6">
    <location>
        <position position="72"/>
    </location>
    <ligand>
        <name>Zn(2+)</name>
        <dbReference type="ChEBI" id="CHEBI:29105"/>
        <label>2</label>
    </ligand>
</feature>
<dbReference type="GO" id="GO:0003899">
    <property type="term" value="F:DNA-directed RNA polymerase activity"/>
    <property type="evidence" value="ECO:0007669"/>
    <property type="project" value="InterPro"/>
</dbReference>
<feature type="binding site" evidence="6">
    <location>
        <position position="100"/>
    </location>
    <ligand>
        <name>Zn(2+)</name>
        <dbReference type="ChEBI" id="CHEBI:29105"/>
        <label>2</label>
    </ligand>
</feature>
<dbReference type="OMA" id="MEFCDEC"/>
<dbReference type="GO" id="GO:0006355">
    <property type="term" value="P:regulation of DNA-templated transcription"/>
    <property type="evidence" value="ECO:0007669"/>
    <property type="project" value="InterPro"/>
</dbReference>
<keyword evidence="1 6" id="KW-0479">Metal-binding</keyword>
<evidence type="ECO:0000259" key="9">
    <source>
        <dbReference type="PROSITE" id="PS51133"/>
    </source>
</evidence>
<evidence type="ECO:0000256" key="4">
    <source>
        <dbReference type="ARBA" id="ARBA00023015"/>
    </source>
</evidence>
<dbReference type="SMART" id="SM00661">
    <property type="entry name" value="RPOL9"/>
    <property type="match status" value="1"/>
</dbReference>
<dbReference type="RefSeq" id="WP_012309690.1">
    <property type="nucleotide sequence ID" value="NZ_RCOR01000006.1"/>
</dbReference>
<dbReference type="Proteomes" id="UP000278149">
    <property type="component" value="Unassembled WGS sequence"/>
</dbReference>
<dbReference type="EMBL" id="RCOR01000006">
    <property type="protein sequence ID" value="RSN70539.1"/>
    <property type="molecule type" value="Genomic_DNA"/>
</dbReference>
<dbReference type="AlphaFoldDB" id="A0A3R9PS19"/>
<evidence type="ECO:0000256" key="2">
    <source>
        <dbReference type="ARBA" id="ARBA00022771"/>
    </source>
</evidence>
<dbReference type="PROSITE" id="PS00466">
    <property type="entry name" value="ZF_TFIIS_1"/>
    <property type="match status" value="1"/>
</dbReference>
<name>A0A3R9PS19_9CREN</name>
<evidence type="ECO:0000313" key="11">
    <source>
        <dbReference type="Proteomes" id="UP000278149"/>
    </source>
</evidence>
<dbReference type="GO" id="GO:0008270">
    <property type="term" value="F:zinc ion binding"/>
    <property type="evidence" value="ECO:0007669"/>
    <property type="project" value="UniProtKB-KW"/>
</dbReference>
<feature type="binding site" evidence="6">
    <location>
        <position position="23"/>
    </location>
    <ligand>
        <name>Zn(2+)</name>
        <dbReference type="ChEBI" id="CHEBI:29105"/>
        <label>1</label>
    </ligand>
</feature>
<dbReference type="PANTHER" id="PTHR11239:SF12">
    <property type="entry name" value="DNA-DIRECTED RNA POLYMERASE III SUBUNIT RPC10"/>
    <property type="match status" value="1"/>
</dbReference>
<dbReference type="NCBIfam" id="TIGR01384">
    <property type="entry name" value="TFS_arch"/>
    <property type="match status" value="1"/>
</dbReference>
<keyword evidence="2 7" id="KW-0863">Zinc-finger</keyword>
<dbReference type="SUPFAM" id="SSF57783">
    <property type="entry name" value="Zinc beta-ribbon"/>
    <property type="match status" value="2"/>
</dbReference>
<comment type="caution">
    <text evidence="10">The sequence shown here is derived from an EMBL/GenBank/DDBJ whole genome shotgun (WGS) entry which is preliminary data.</text>
</comment>
<evidence type="ECO:0000313" key="10">
    <source>
        <dbReference type="EMBL" id="RSN70539.1"/>
    </source>
</evidence>
<protein>
    <submittedName>
        <fullName evidence="10">Transcription factor S</fullName>
    </submittedName>
</protein>
<proteinExistence type="inferred from homology"/>
<sequence>MFCPKCGTLLRPKKAGKRLIYYCPSCGYESESPPKGNSQVITKVTSESGDVIIEEESEKISAPVVEARCPKCGNDKAYFQIVQTRAADEPPTRIYKCTKCGYSWREYS</sequence>
<dbReference type="InterPro" id="IPR012164">
    <property type="entry name" value="Rpa12/Rpb9/Rpc10/TFS"/>
</dbReference>
<feature type="domain" description="TFIIS-type" evidence="9">
    <location>
        <begin position="65"/>
        <end position="105"/>
    </location>
</feature>
<dbReference type="InterPro" id="IPR001222">
    <property type="entry name" value="Znf_TFIIS"/>
</dbReference>
<feature type="binding site" evidence="6">
    <location>
        <position position="6"/>
    </location>
    <ligand>
        <name>Zn(2+)</name>
        <dbReference type="ChEBI" id="CHEBI:29105"/>
        <label>1</label>
    </ligand>
</feature>
<dbReference type="PANTHER" id="PTHR11239">
    <property type="entry name" value="DNA-DIRECTED RNA POLYMERASE"/>
    <property type="match status" value="1"/>
</dbReference>
<evidence type="ECO:0000256" key="7">
    <source>
        <dbReference type="PIRSR" id="PIRSR005586-2"/>
    </source>
</evidence>
<dbReference type="PIRSF" id="PIRSF005586">
    <property type="entry name" value="RNApol_RpoM"/>
    <property type="match status" value="1"/>
</dbReference>
<evidence type="ECO:0000256" key="3">
    <source>
        <dbReference type="ARBA" id="ARBA00022833"/>
    </source>
</evidence>
<dbReference type="Gene3D" id="2.20.25.10">
    <property type="match status" value="2"/>
</dbReference>
<gene>
    <name evidence="10" type="ORF">D9Q81_00590</name>
</gene>
<evidence type="ECO:0000256" key="8">
    <source>
        <dbReference type="RuleBase" id="RU003474"/>
    </source>
</evidence>
<evidence type="ECO:0000256" key="5">
    <source>
        <dbReference type="PIRNR" id="PIRNR005586"/>
    </source>
</evidence>
<keyword evidence="4" id="KW-0805">Transcription regulation</keyword>
<keyword evidence="5 8" id="KW-0804">Transcription</keyword>
<feature type="zinc finger region" description="C4-type" evidence="7">
    <location>
        <begin position="3"/>
        <end position="26"/>
    </location>
</feature>
<organism evidence="10 11">
    <name type="scientific">Candidatus Korarchaeum cryptofilum</name>
    <dbReference type="NCBI Taxonomy" id="498846"/>
    <lineage>
        <taxon>Archaea</taxon>
        <taxon>Thermoproteota</taxon>
        <taxon>Candidatus Korarchaeia</taxon>
        <taxon>Candidatus Korarchaeales</taxon>
        <taxon>Candidatus Korarchaeaceae</taxon>
        <taxon>Candidatus Korarchaeum</taxon>
    </lineage>
</organism>